<dbReference type="Pfam" id="PF13847">
    <property type="entry name" value="Methyltransf_31"/>
    <property type="match status" value="1"/>
</dbReference>
<dbReference type="Gene3D" id="3.40.50.150">
    <property type="entry name" value="Vaccinia Virus protein VP39"/>
    <property type="match status" value="1"/>
</dbReference>
<reference evidence="2 3" key="1">
    <citation type="submission" date="2018-07" db="EMBL/GenBank/DDBJ databases">
        <title>Genomic Encyclopedia of Type Strains, Phase IV (KMG-IV): sequencing the most valuable type-strain genomes for metagenomic binning, comparative biology and taxonomic classification.</title>
        <authorList>
            <person name="Goeker M."/>
        </authorList>
    </citation>
    <scope>NUCLEOTIDE SEQUENCE [LARGE SCALE GENOMIC DNA]</scope>
    <source>
        <strain evidence="2 3">DSM 27016</strain>
    </source>
</reference>
<dbReference type="SUPFAM" id="SSF53335">
    <property type="entry name" value="S-adenosyl-L-methionine-dependent methyltransferases"/>
    <property type="match status" value="1"/>
</dbReference>
<evidence type="ECO:0000313" key="3">
    <source>
        <dbReference type="Proteomes" id="UP000253034"/>
    </source>
</evidence>
<dbReference type="GO" id="GO:0008168">
    <property type="term" value="F:methyltransferase activity"/>
    <property type="evidence" value="ECO:0007669"/>
    <property type="project" value="UniProtKB-KW"/>
</dbReference>
<keyword evidence="2" id="KW-0808">Transferase</keyword>
<dbReference type="EMBL" id="QPJT01000008">
    <property type="protein sequence ID" value="RCX17203.1"/>
    <property type="molecule type" value="Genomic_DNA"/>
</dbReference>
<proteinExistence type="predicted"/>
<keyword evidence="2" id="KW-0489">Methyltransferase</keyword>
<dbReference type="PANTHER" id="PTHR43861:SF1">
    <property type="entry name" value="TRANS-ACONITATE 2-METHYLTRANSFERASE"/>
    <property type="match status" value="1"/>
</dbReference>
<protein>
    <submittedName>
        <fullName evidence="2">Methyltransferase family protein</fullName>
    </submittedName>
</protein>
<dbReference type="PANTHER" id="PTHR43861">
    <property type="entry name" value="TRANS-ACONITATE 2-METHYLTRANSFERASE-RELATED"/>
    <property type="match status" value="1"/>
</dbReference>
<feature type="domain" description="Methyltransferase" evidence="1">
    <location>
        <begin position="52"/>
        <end position="159"/>
    </location>
</feature>
<gene>
    <name evidence="2" type="ORF">DFR58_10897</name>
</gene>
<evidence type="ECO:0000313" key="2">
    <source>
        <dbReference type="EMBL" id="RCX17203.1"/>
    </source>
</evidence>
<dbReference type="Proteomes" id="UP000253034">
    <property type="component" value="Unassembled WGS sequence"/>
</dbReference>
<name>A0A369B6S3_9FIRM</name>
<comment type="caution">
    <text evidence="2">The sequence shown here is derived from an EMBL/GenBank/DDBJ whole genome shotgun (WGS) entry which is preliminary data.</text>
</comment>
<dbReference type="GO" id="GO:0032259">
    <property type="term" value="P:methylation"/>
    <property type="evidence" value="ECO:0007669"/>
    <property type="project" value="UniProtKB-KW"/>
</dbReference>
<keyword evidence="3" id="KW-1185">Reference proteome</keyword>
<dbReference type="OrthoDB" id="9774345at2"/>
<sequence>MSNVEEKLAKSLTAGYTELIPHLPYLLQDLWELGSSPKDIIDMFQKHIKVSETTKVLDLACGKGAVSIQVAKALDCKIKGIDIIPEFVDFANKKAKEYGVENLCEFKAGDINKAVKIEKDYDIVILGAVGDVLGNPEETIQLLKNTVKNGGYIFINDAYGNNDSDERYPTREKWFLFFQKAGVKLLDEIFNEEADLESLNNEQQSFIVMRANEIKEKYPDKAYLFESYIQSQQAECDELENEISGVTMLLQVI</sequence>
<dbReference type="InterPro" id="IPR029063">
    <property type="entry name" value="SAM-dependent_MTases_sf"/>
</dbReference>
<dbReference type="InterPro" id="IPR025714">
    <property type="entry name" value="Methyltranfer_dom"/>
</dbReference>
<dbReference type="AlphaFoldDB" id="A0A369B6S3"/>
<accession>A0A369B6S3</accession>
<organism evidence="2 3">
    <name type="scientific">Anaerobacterium chartisolvens</name>
    <dbReference type="NCBI Taxonomy" id="1297424"/>
    <lineage>
        <taxon>Bacteria</taxon>
        <taxon>Bacillati</taxon>
        <taxon>Bacillota</taxon>
        <taxon>Clostridia</taxon>
        <taxon>Eubacteriales</taxon>
        <taxon>Oscillospiraceae</taxon>
        <taxon>Anaerobacterium</taxon>
    </lineage>
</organism>
<dbReference type="CDD" id="cd02440">
    <property type="entry name" value="AdoMet_MTases"/>
    <property type="match status" value="1"/>
</dbReference>
<evidence type="ECO:0000259" key="1">
    <source>
        <dbReference type="Pfam" id="PF13847"/>
    </source>
</evidence>